<dbReference type="AlphaFoldDB" id="A0A1T4VSW6"/>
<dbReference type="RefSeq" id="WP_078684234.1">
    <property type="nucleotide sequence ID" value="NZ_FUYA01000002.1"/>
</dbReference>
<proteinExistence type="predicted"/>
<evidence type="ECO:0000313" key="1">
    <source>
        <dbReference type="EMBL" id="SKA68009.1"/>
    </source>
</evidence>
<reference evidence="1 2" key="1">
    <citation type="submission" date="2017-02" db="EMBL/GenBank/DDBJ databases">
        <authorList>
            <person name="Peterson S.W."/>
        </authorList>
    </citation>
    <scope>NUCLEOTIDE SEQUENCE [LARGE SCALE GENOMIC DNA]</scope>
    <source>
        <strain evidence="1 2">DSM 18034</strain>
    </source>
</reference>
<sequence>MGIRLFAKKDEFWNGSNCLGSSLEGVMSLIHVKELRFENGRVVETKELPITTTQAENGYALSYEFLLESDFGLKSFSVLGEGGIKAFLDYQSMLRKEGFELNQVKTLIRLMPGYNFRCWNFTIAD</sequence>
<gene>
    <name evidence="1" type="ORF">SAMN02745702_00932</name>
</gene>
<name>A0A1T4VSW6_9BACT</name>
<dbReference type="Proteomes" id="UP000189733">
    <property type="component" value="Unassembled WGS sequence"/>
</dbReference>
<protein>
    <submittedName>
        <fullName evidence="1">Uncharacterized protein</fullName>
    </submittedName>
</protein>
<organism evidence="1 2">
    <name type="scientific">Desulfobaculum bizertense DSM 18034</name>
    <dbReference type="NCBI Taxonomy" id="1121442"/>
    <lineage>
        <taxon>Bacteria</taxon>
        <taxon>Pseudomonadati</taxon>
        <taxon>Thermodesulfobacteriota</taxon>
        <taxon>Desulfovibrionia</taxon>
        <taxon>Desulfovibrionales</taxon>
        <taxon>Desulfovibrionaceae</taxon>
        <taxon>Desulfobaculum</taxon>
    </lineage>
</organism>
<dbReference type="EMBL" id="FUYA01000002">
    <property type="protein sequence ID" value="SKA68009.1"/>
    <property type="molecule type" value="Genomic_DNA"/>
</dbReference>
<dbReference type="STRING" id="1121442.SAMN02745702_00932"/>
<keyword evidence="2" id="KW-1185">Reference proteome</keyword>
<evidence type="ECO:0000313" key="2">
    <source>
        <dbReference type="Proteomes" id="UP000189733"/>
    </source>
</evidence>
<accession>A0A1T4VSW6</accession>